<name>A0A0V1FCV0_TRIPS</name>
<protein>
    <submittedName>
        <fullName evidence="2">Uncharacterized protein</fullName>
    </submittedName>
</protein>
<dbReference type="EMBL" id="JYDT01000131">
    <property type="protein sequence ID" value="KRY83800.1"/>
    <property type="molecule type" value="Genomic_DNA"/>
</dbReference>
<dbReference type="AlphaFoldDB" id="A0A0V1FCV0"/>
<evidence type="ECO:0000313" key="2">
    <source>
        <dbReference type="EMBL" id="KRY83800.1"/>
    </source>
</evidence>
<keyword evidence="3" id="KW-1185">Reference proteome</keyword>
<gene>
    <name evidence="2" type="ORF">T4D_11607</name>
</gene>
<proteinExistence type="predicted"/>
<sequence length="114" mass="13389">MDCDDDCTIVIEVFKKFKLSWNKVEHTQSNGKDENEDVDVSDKPDKDVSHLEAYFCSEVGLKWMKQQKEFSATQLMRHIRNVAAQKKLSSFKQKLITDYMEYNAKIPGAFRTYR</sequence>
<reference evidence="2 3" key="1">
    <citation type="submission" date="2015-01" db="EMBL/GenBank/DDBJ databases">
        <title>Evolution of Trichinella species and genotypes.</title>
        <authorList>
            <person name="Korhonen P.K."/>
            <person name="Edoardo P."/>
            <person name="Giuseppe L.R."/>
            <person name="Gasser R.B."/>
        </authorList>
    </citation>
    <scope>NUCLEOTIDE SEQUENCE [LARGE SCALE GENOMIC DNA]</scope>
    <source>
        <strain evidence="2">ISS470</strain>
    </source>
</reference>
<evidence type="ECO:0000256" key="1">
    <source>
        <dbReference type="SAM" id="MobiDB-lite"/>
    </source>
</evidence>
<feature type="region of interest" description="Disordered" evidence="1">
    <location>
        <begin position="25"/>
        <end position="44"/>
    </location>
</feature>
<evidence type="ECO:0000313" key="3">
    <source>
        <dbReference type="Proteomes" id="UP000054995"/>
    </source>
</evidence>
<dbReference type="Proteomes" id="UP000054995">
    <property type="component" value="Unassembled WGS sequence"/>
</dbReference>
<dbReference type="OrthoDB" id="5918257at2759"/>
<organism evidence="2 3">
    <name type="scientific">Trichinella pseudospiralis</name>
    <name type="common">Parasitic roundworm</name>
    <dbReference type="NCBI Taxonomy" id="6337"/>
    <lineage>
        <taxon>Eukaryota</taxon>
        <taxon>Metazoa</taxon>
        <taxon>Ecdysozoa</taxon>
        <taxon>Nematoda</taxon>
        <taxon>Enoplea</taxon>
        <taxon>Dorylaimia</taxon>
        <taxon>Trichinellida</taxon>
        <taxon>Trichinellidae</taxon>
        <taxon>Trichinella</taxon>
    </lineage>
</organism>
<comment type="caution">
    <text evidence="2">The sequence shown here is derived from an EMBL/GenBank/DDBJ whole genome shotgun (WGS) entry which is preliminary data.</text>
</comment>
<accession>A0A0V1FCV0</accession>